<evidence type="ECO:0000256" key="1">
    <source>
        <dbReference type="SAM" id="MobiDB-lite"/>
    </source>
</evidence>
<proteinExistence type="predicted"/>
<organism evidence="2 3">
    <name type="scientific">Trifolium medium</name>
    <dbReference type="NCBI Taxonomy" id="97028"/>
    <lineage>
        <taxon>Eukaryota</taxon>
        <taxon>Viridiplantae</taxon>
        <taxon>Streptophyta</taxon>
        <taxon>Embryophyta</taxon>
        <taxon>Tracheophyta</taxon>
        <taxon>Spermatophyta</taxon>
        <taxon>Magnoliopsida</taxon>
        <taxon>eudicotyledons</taxon>
        <taxon>Gunneridae</taxon>
        <taxon>Pentapetalae</taxon>
        <taxon>rosids</taxon>
        <taxon>fabids</taxon>
        <taxon>Fabales</taxon>
        <taxon>Fabaceae</taxon>
        <taxon>Papilionoideae</taxon>
        <taxon>50 kb inversion clade</taxon>
        <taxon>NPAAA clade</taxon>
        <taxon>Hologalegina</taxon>
        <taxon>IRL clade</taxon>
        <taxon>Trifolieae</taxon>
        <taxon>Trifolium</taxon>
    </lineage>
</organism>
<reference evidence="2 3" key="1">
    <citation type="journal article" date="2018" name="Front. Plant Sci.">
        <title>Red Clover (Trifolium pratense) and Zigzag Clover (T. medium) - A Picture of Genomic Similarities and Differences.</title>
        <authorList>
            <person name="Dluhosova J."/>
            <person name="Istvanek J."/>
            <person name="Nedelnik J."/>
            <person name="Repkova J."/>
        </authorList>
    </citation>
    <scope>NUCLEOTIDE SEQUENCE [LARGE SCALE GENOMIC DNA]</scope>
    <source>
        <strain evidence="3">cv. 10/8</strain>
        <tissue evidence="2">Leaf</tissue>
    </source>
</reference>
<accession>A0A392ULK1</accession>
<sequence>MHLETPHVARTDTPDTLRGDAPRGDAPLGGTLHSPDTTGDTLRSRKNAIRDLYRGESWISHCPRDWRS</sequence>
<name>A0A392ULK1_9FABA</name>
<dbReference type="EMBL" id="LXQA010834360">
    <property type="protein sequence ID" value="MCI73250.1"/>
    <property type="molecule type" value="Genomic_DNA"/>
</dbReference>
<feature type="compositionally biased region" description="Basic and acidic residues" evidence="1">
    <location>
        <begin position="1"/>
        <end position="23"/>
    </location>
</feature>
<comment type="caution">
    <text evidence="2">The sequence shown here is derived from an EMBL/GenBank/DDBJ whole genome shotgun (WGS) entry which is preliminary data.</text>
</comment>
<keyword evidence="3" id="KW-1185">Reference proteome</keyword>
<feature type="region of interest" description="Disordered" evidence="1">
    <location>
        <begin position="1"/>
        <end position="43"/>
    </location>
</feature>
<feature type="non-terminal residue" evidence="2">
    <location>
        <position position="68"/>
    </location>
</feature>
<dbReference type="AlphaFoldDB" id="A0A392ULK1"/>
<evidence type="ECO:0000313" key="2">
    <source>
        <dbReference type="EMBL" id="MCI73250.1"/>
    </source>
</evidence>
<protein>
    <submittedName>
        <fullName evidence="2">Uncharacterized protein</fullName>
    </submittedName>
</protein>
<dbReference type="Proteomes" id="UP000265520">
    <property type="component" value="Unassembled WGS sequence"/>
</dbReference>
<evidence type="ECO:0000313" key="3">
    <source>
        <dbReference type="Proteomes" id="UP000265520"/>
    </source>
</evidence>